<sequence length="489" mass="56319">MAALAFAPSVSPPWHLDSPTSSPSLGSHFVPKLGLSVSTRRRSIEKHVVSTSCSASPHKIIRDPRLDKHVVKQKKMRFVQKLKTLLLSKPEHFMPIQVLYKCRGYLSLPNPRSILPMIRRYPTVFELFYIPTPRTPFHAAGPLTQLCVRLTPPAAALAKKESDLKKSMAISLAAKLQKLLMLASPYHRLLLHKLVHLAPDLGLPVNFRSRLCNDHPDRFKVVDTSYGRALELISWDSSLAEALPWREEDSKSRGLIVDRPLKFKHLRLRKGLNIKRWHHEYLIKFKELPDVCPYTSNPEELARESMRAEKRACAVVREVLAMTLEKRTLVDHLTHFRKEFGLSNRVRGMLVRHPELFYISLKGQRDSVFLVEGYSDKGRLLEKNDIIAIKDEMMKLVLQGKRLRRNEVMSNNSDYHQNYILTVDNQVDDDDEYDDGLDDLFQVEDFTSDDDDEDDDDGESEGHQEIGEFWSAEETPLLQYHNACDLEPW</sequence>
<reference evidence="3" key="1">
    <citation type="submission" date="2018-01" db="EMBL/GenBank/DDBJ databases">
        <authorList>
            <person name="Mao J.F."/>
        </authorList>
    </citation>
    <scope>NUCLEOTIDE SEQUENCE</scope>
    <source>
        <strain evidence="3">Huo1</strain>
        <tissue evidence="3">Leaf</tissue>
    </source>
</reference>
<evidence type="ECO:0000259" key="2">
    <source>
        <dbReference type="Pfam" id="PF11955"/>
    </source>
</evidence>
<reference evidence="3" key="2">
    <citation type="submission" date="2020-08" db="EMBL/GenBank/DDBJ databases">
        <title>Plant Genome Project.</title>
        <authorList>
            <person name="Zhang R.-G."/>
        </authorList>
    </citation>
    <scope>NUCLEOTIDE SEQUENCE</scope>
    <source>
        <strain evidence="3">Huo1</strain>
        <tissue evidence="3">Leaf</tissue>
    </source>
</reference>
<dbReference type="GO" id="GO:0003723">
    <property type="term" value="F:RNA binding"/>
    <property type="evidence" value="ECO:0007669"/>
    <property type="project" value="InterPro"/>
</dbReference>
<feature type="compositionally biased region" description="Acidic residues" evidence="1">
    <location>
        <begin position="446"/>
        <end position="459"/>
    </location>
</feature>
<dbReference type="PANTHER" id="PTHR31476:SF2">
    <property type="entry name" value="UBIQUITIN CARBOXYL-TERMINAL HYDROLASE FAMILY PROTEIN"/>
    <property type="match status" value="1"/>
</dbReference>
<evidence type="ECO:0000313" key="3">
    <source>
        <dbReference type="EMBL" id="KAG6433581.1"/>
    </source>
</evidence>
<feature type="region of interest" description="Disordered" evidence="1">
    <location>
        <begin position="446"/>
        <end position="471"/>
    </location>
</feature>
<evidence type="ECO:0000313" key="4">
    <source>
        <dbReference type="Proteomes" id="UP000298416"/>
    </source>
</evidence>
<dbReference type="Pfam" id="PF11955">
    <property type="entry name" value="PORR"/>
    <property type="match status" value="1"/>
</dbReference>
<organism evidence="3">
    <name type="scientific">Salvia splendens</name>
    <name type="common">Scarlet sage</name>
    <dbReference type="NCBI Taxonomy" id="180675"/>
    <lineage>
        <taxon>Eukaryota</taxon>
        <taxon>Viridiplantae</taxon>
        <taxon>Streptophyta</taxon>
        <taxon>Embryophyta</taxon>
        <taxon>Tracheophyta</taxon>
        <taxon>Spermatophyta</taxon>
        <taxon>Magnoliopsida</taxon>
        <taxon>eudicotyledons</taxon>
        <taxon>Gunneridae</taxon>
        <taxon>Pentapetalae</taxon>
        <taxon>asterids</taxon>
        <taxon>lamiids</taxon>
        <taxon>Lamiales</taxon>
        <taxon>Lamiaceae</taxon>
        <taxon>Nepetoideae</taxon>
        <taxon>Mentheae</taxon>
        <taxon>Salviinae</taxon>
        <taxon>Salvia</taxon>
        <taxon>Salvia subgen. Calosphace</taxon>
        <taxon>core Calosphace</taxon>
    </lineage>
</organism>
<dbReference type="InterPro" id="IPR045040">
    <property type="entry name" value="PORR_fam"/>
</dbReference>
<keyword evidence="4" id="KW-1185">Reference proteome</keyword>
<feature type="domain" description="PORR" evidence="2">
    <location>
        <begin position="62"/>
        <end position="401"/>
    </location>
</feature>
<accession>A0A8X8YJE6</accession>
<gene>
    <name evidence="3" type="ORF">SASPL_105195</name>
</gene>
<protein>
    <recommendedName>
        <fullName evidence="2">PORR domain-containing protein</fullName>
    </recommendedName>
</protein>
<dbReference type="AlphaFoldDB" id="A0A8X8YJE6"/>
<proteinExistence type="predicted"/>
<evidence type="ECO:0000256" key="1">
    <source>
        <dbReference type="SAM" id="MobiDB-lite"/>
    </source>
</evidence>
<dbReference type="OrthoDB" id="689415at2759"/>
<dbReference type="EMBL" id="PNBA02000002">
    <property type="protein sequence ID" value="KAG6433581.1"/>
    <property type="molecule type" value="Genomic_DNA"/>
</dbReference>
<dbReference type="PANTHER" id="PTHR31476">
    <property type="entry name" value="PROTEIN WHAT'S THIS FACTOR 1 HOMOLOG, CHLOROPLASTIC"/>
    <property type="match status" value="1"/>
</dbReference>
<comment type="caution">
    <text evidence="3">The sequence shown here is derived from an EMBL/GenBank/DDBJ whole genome shotgun (WGS) entry which is preliminary data.</text>
</comment>
<dbReference type="Proteomes" id="UP000298416">
    <property type="component" value="Unassembled WGS sequence"/>
</dbReference>
<dbReference type="InterPro" id="IPR021099">
    <property type="entry name" value="PORR_domain"/>
</dbReference>
<name>A0A8X8YJE6_SALSN</name>